<comment type="similarity">
    <text evidence="1">Belongs to the UPF0728 family.</text>
</comment>
<keyword evidence="3" id="KW-1185">Reference proteome</keyword>
<name>A0A7J6B5J7_AMEME</name>
<sequence>MFVAKETAPVGTQPRRALLIRQHCTVCCLRFRLRKLIVCPMSSLVTIRHGPYESCGVINHKTFRLEGLQAVLRDCGYGCVLEETPDWNQVELVVHGESVYQCNINNLEFGGDGRLDPLCQEAIEAVRNAYEQHQI</sequence>
<dbReference type="Pfam" id="PF15092">
    <property type="entry name" value="UPF0728"/>
    <property type="match status" value="1"/>
</dbReference>
<evidence type="ECO:0000256" key="1">
    <source>
        <dbReference type="ARBA" id="ARBA00009973"/>
    </source>
</evidence>
<dbReference type="AlphaFoldDB" id="A0A7J6B5J7"/>
<comment type="caution">
    <text evidence="2">The sequence shown here is derived from an EMBL/GenBank/DDBJ whole genome shotgun (WGS) entry which is preliminary data.</text>
</comment>
<accession>A0A7J6B5J7</accession>
<dbReference type="InterPro" id="IPR027885">
    <property type="entry name" value="UPF0728"/>
</dbReference>
<dbReference type="PANTHER" id="PTHR28448">
    <property type="entry name" value="UPF0728 PROTEIN C10ORF53"/>
    <property type="match status" value="1"/>
</dbReference>
<dbReference type="PANTHER" id="PTHR28448:SF1">
    <property type="entry name" value="UPF0728 PROTEIN C10ORF53"/>
    <property type="match status" value="1"/>
</dbReference>
<dbReference type="EMBL" id="JAAGNN010000004">
    <property type="protein sequence ID" value="KAF4090384.1"/>
    <property type="molecule type" value="Genomic_DNA"/>
</dbReference>
<gene>
    <name evidence="2" type="ORF">AMELA_G00051240</name>
</gene>
<organism evidence="2 3">
    <name type="scientific">Ameiurus melas</name>
    <name type="common">Black bullhead</name>
    <name type="synonym">Silurus melas</name>
    <dbReference type="NCBI Taxonomy" id="219545"/>
    <lineage>
        <taxon>Eukaryota</taxon>
        <taxon>Metazoa</taxon>
        <taxon>Chordata</taxon>
        <taxon>Craniata</taxon>
        <taxon>Vertebrata</taxon>
        <taxon>Euteleostomi</taxon>
        <taxon>Actinopterygii</taxon>
        <taxon>Neopterygii</taxon>
        <taxon>Teleostei</taxon>
        <taxon>Ostariophysi</taxon>
        <taxon>Siluriformes</taxon>
        <taxon>Ictaluridae</taxon>
        <taxon>Ameiurus</taxon>
    </lineage>
</organism>
<evidence type="ECO:0000313" key="2">
    <source>
        <dbReference type="EMBL" id="KAF4090384.1"/>
    </source>
</evidence>
<proteinExistence type="inferred from homology"/>
<protein>
    <submittedName>
        <fullName evidence="2">Uncharacterized protein</fullName>
    </submittedName>
</protein>
<reference evidence="2 3" key="1">
    <citation type="submission" date="2020-02" db="EMBL/GenBank/DDBJ databases">
        <title>A chromosome-scale genome assembly of the black bullhead catfish (Ameiurus melas).</title>
        <authorList>
            <person name="Wen M."/>
            <person name="Zham M."/>
            <person name="Cabau C."/>
            <person name="Klopp C."/>
            <person name="Donnadieu C."/>
            <person name="Roques C."/>
            <person name="Bouchez O."/>
            <person name="Lampietro C."/>
            <person name="Jouanno E."/>
            <person name="Herpin A."/>
            <person name="Louis A."/>
            <person name="Berthelot C."/>
            <person name="Parey E."/>
            <person name="Roest-Crollius H."/>
            <person name="Braasch I."/>
            <person name="Postlethwait J."/>
            <person name="Robinson-Rechavi M."/>
            <person name="Echchiki A."/>
            <person name="Begum T."/>
            <person name="Montfort J."/>
            <person name="Schartl M."/>
            <person name="Bobe J."/>
            <person name="Guiguen Y."/>
        </authorList>
    </citation>
    <scope>NUCLEOTIDE SEQUENCE [LARGE SCALE GENOMIC DNA]</scope>
    <source>
        <strain evidence="2">M_S1</strain>
        <tissue evidence="2">Blood</tissue>
    </source>
</reference>
<dbReference type="Proteomes" id="UP000593565">
    <property type="component" value="Unassembled WGS sequence"/>
</dbReference>
<evidence type="ECO:0000313" key="3">
    <source>
        <dbReference type="Proteomes" id="UP000593565"/>
    </source>
</evidence>